<name>A0ABT1TA88_9SPHI</name>
<keyword evidence="3" id="KW-1185">Reference proteome</keyword>
<evidence type="ECO:0000313" key="2">
    <source>
        <dbReference type="EMBL" id="MCQ6961539.1"/>
    </source>
</evidence>
<dbReference type="RefSeq" id="WP_256541704.1">
    <property type="nucleotide sequence ID" value="NZ_JANHOH010000016.1"/>
</dbReference>
<dbReference type="SUPFAM" id="SSF159888">
    <property type="entry name" value="YdhG-like"/>
    <property type="match status" value="1"/>
</dbReference>
<evidence type="ECO:0000259" key="1">
    <source>
        <dbReference type="Pfam" id="PF08818"/>
    </source>
</evidence>
<reference evidence="2 3" key="1">
    <citation type="submission" date="2022-07" db="EMBL/GenBank/DDBJ databases">
        <title>Mucilaginibacter sp. JC4.</title>
        <authorList>
            <person name="Le V."/>
            <person name="Ko S.-R."/>
            <person name="Ahn C.-Y."/>
            <person name="Oh H.-M."/>
        </authorList>
    </citation>
    <scope>NUCLEOTIDE SEQUENCE [LARGE SCALE GENOMIC DNA]</scope>
    <source>
        <strain evidence="2 3">JC4</strain>
    </source>
</reference>
<protein>
    <submittedName>
        <fullName evidence="2">DUF1801 domain-containing protein</fullName>
    </submittedName>
</protein>
<evidence type="ECO:0000313" key="3">
    <source>
        <dbReference type="Proteomes" id="UP001204376"/>
    </source>
</evidence>
<dbReference type="InterPro" id="IPR014922">
    <property type="entry name" value="YdhG-like"/>
</dbReference>
<sequence length="123" mass="13606">MNKPKDVDEYIGGFPADVQQKLQQMRDAIKNAAPHTQEIISYGMPAYKQHGNLVYFGAAKNHLGFYPGAAAIAHFKMELAAYKGAKGSVQFPYNEPIPLGIVAKIVAFRIVEDEDRALAKKKK</sequence>
<feature type="domain" description="YdhG-like" evidence="1">
    <location>
        <begin position="19"/>
        <end position="110"/>
    </location>
</feature>
<dbReference type="Pfam" id="PF08818">
    <property type="entry name" value="DUF1801"/>
    <property type="match status" value="1"/>
</dbReference>
<dbReference type="Proteomes" id="UP001204376">
    <property type="component" value="Unassembled WGS sequence"/>
</dbReference>
<accession>A0ABT1TA88</accession>
<proteinExistence type="predicted"/>
<gene>
    <name evidence="2" type="ORF">NPE20_26435</name>
</gene>
<comment type="caution">
    <text evidence="2">The sequence shown here is derived from an EMBL/GenBank/DDBJ whole genome shotgun (WGS) entry which is preliminary data.</text>
</comment>
<organism evidence="2 3">
    <name type="scientific">Mucilaginibacter aquariorum</name>
    <dbReference type="NCBI Taxonomy" id="2967225"/>
    <lineage>
        <taxon>Bacteria</taxon>
        <taxon>Pseudomonadati</taxon>
        <taxon>Bacteroidota</taxon>
        <taxon>Sphingobacteriia</taxon>
        <taxon>Sphingobacteriales</taxon>
        <taxon>Sphingobacteriaceae</taxon>
        <taxon>Mucilaginibacter</taxon>
    </lineage>
</organism>
<dbReference type="EMBL" id="JANHOH010000016">
    <property type="protein sequence ID" value="MCQ6961539.1"/>
    <property type="molecule type" value="Genomic_DNA"/>
</dbReference>
<dbReference type="Gene3D" id="3.90.1150.200">
    <property type="match status" value="1"/>
</dbReference>